<dbReference type="InParanoid" id="A0A5F7ZYA9"/>
<organism evidence="1 2">
    <name type="scientific">Macaca mulatta</name>
    <name type="common">Rhesus macaque</name>
    <dbReference type="NCBI Taxonomy" id="9544"/>
    <lineage>
        <taxon>Eukaryota</taxon>
        <taxon>Metazoa</taxon>
        <taxon>Chordata</taxon>
        <taxon>Craniata</taxon>
        <taxon>Vertebrata</taxon>
        <taxon>Euteleostomi</taxon>
        <taxon>Mammalia</taxon>
        <taxon>Eutheria</taxon>
        <taxon>Euarchontoglires</taxon>
        <taxon>Primates</taxon>
        <taxon>Haplorrhini</taxon>
        <taxon>Catarrhini</taxon>
        <taxon>Cercopithecidae</taxon>
        <taxon>Cercopithecinae</taxon>
        <taxon>Macaca</taxon>
    </lineage>
</organism>
<keyword evidence="2" id="KW-1185">Reference proteome</keyword>
<reference evidence="1" key="4">
    <citation type="submission" date="2025-09" db="UniProtKB">
        <authorList>
            <consortium name="Ensembl"/>
        </authorList>
    </citation>
    <scope>IDENTIFICATION</scope>
    <source>
        <strain evidence="1">17573</strain>
    </source>
</reference>
<evidence type="ECO:0000313" key="1">
    <source>
        <dbReference type="Ensembl" id="ENSMMUP00000069630.1"/>
    </source>
</evidence>
<dbReference type="Proteomes" id="UP000006718">
    <property type="component" value="Chromosome 15"/>
</dbReference>
<accession>A0A5F7ZYA9</accession>
<protein>
    <submittedName>
        <fullName evidence="1">Uncharacterized protein</fullName>
    </submittedName>
</protein>
<evidence type="ECO:0000313" key="2">
    <source>
        <dbReference type="Proteomes" id="UP000006718"/>
    </source>
</evidence>
<dbReference type="Ensembl" id="ENSMMUT00000085565.1">
    <property type="protein sequence ID" value="ENSMMUP00000069630.1"/>
    <property type="gene ID" value="ENSMMUG00000053919.1"/>
</dbReference>
<dbReference type="VEuPathDB" id="HostDB:ENSMMUG00000053919"/>
<reference evidence="1" key="2">
    <citation type="submission" date="2019-01" db="EMBL/GenBank/DDBJ databases">
        <authorList>
            <person name="Graves T."/>
            <person name="Eichler E.E."/>
            <person name="Wilson R.K."/>
        </authorList>
    </citation>
    <scope>NUCLEOTIDE SEQUENCE [LARGE SCALE GENOMIC DNA]</scope>
    <source>
        <strain evidence="1">17573</strain>
    </source>
</reference>
<reference evidence="2" key="1">
    <citation type="journal article" date="2007" name="Science">
        <title>Evolutionary and biomedical insights from the rhesus macaque genome.</title>
        <authorList>
            <person name="Gibbs R.A."/>
            <person name="Rogers J."/>
            <person name="Katze M.G."/>
            <person name="Bumgarner R."/>
            <person name="Weinstock G.M."/>
            <person name="Mardis E.R."/>
            <person name="Remington K.A."/>
            <person name="Strausberg R.L."/>
            <person name="Venter J.C."/>
            <person name="Wilson R.K."/>
            <person name="Batzer M.A."/>
            <person name="Bustamante C.D."/>
            <person name="Eichler E.E."/>
            <person name="Hahn M.W."/>
            <person name="Hardison R.C."/>
            <person name="Makova K.D."/>
            <person name="Miller W."/>
            <person name="Milosavljevic A."/>
            <person name="Palermo R.E."/>
            <person name="Siepel A."/>
            <person name="Sikela J.M."/>
            <person name="Attaway T."/>
            <person name="Bell S."/>
            <person name="Bernard K.E."/>
            <person name="Buhay C.J."/>
            <person name="Chandrabose M.N."/>
            <person name="Dao M."/>
            <person name="Davis C."/>
            <person name="Delehaunty K.D."/>
            <person name="Ding Y."/>
            <person name="Dinh H.H."/>
            <person name="Dugan-Rocha S."/>
            <person name="Fulton L.A."/>
            <person name="Gabisi R.A."/>
            <person name="Garner T.T."/>
            <person name="Godfrey J."/>
            <person name="Hawes A.C."/>
            <person name="Hernandez J."/>
            <person name="Hines S."/>
            <person name="Holder M."/>
            <person name="Hume J."/>
            <person name="Jhangiani S.N."/>
            <person name="Joshi V."/>
            <person name="Khan Z.M."/>
            <person name="Kirkness E.F."/>
            <person name="Cree A."/>
            <person name="Fowler R.G."/>
            <person name="Lee S."/>
            <person name="Lewis L.R."/>
            <person name="Li Z."/>
            <person name="Liu Y.-S."/>
            <person name="Moore S.M."/>
            <person name="Muzny D."/>
            <person name="Nazareth L.V."/>
            <person name="Ngo D.N."/>
            <person name="Okwuonu G.O."/>
            <person name="Pai G."/>
            <person name="Parker D."/>
            <person name="Paul H.A."/>
            <person name="Pfannkoch C."/>
            <person name="Pohl C.S."/>
            <person name="Rogers Y.-H.C."/>
            <person name="Ruiz S.J."/>
            <person name="Sabo A."/>
            <person name="Santibanez J."/>
            <person name="Schneider B.W."/>
            <person name="Smith S.M."/>
            <person name="Sodergren E."/>
            <person name="Svatek A.F."/>
            <person name="Utterback T.R."/>
            <person name="Vattathil S."/>
            <person name="Warren W."/>
            <person name="White C.S."/>
            <person name="Chinwalla A.T."/>
            <person name="Feng Y."/>
            <person name="Halpern A.L."/>
            <person name="Hillier L.W."/>
            <person name="Huang X."/>
            <person name="Minx P."/>
            <person name="Nelson J.O."/>
            <person name="Pepin K.H."/>
            <person name="Qin X."/>
            <person name="Sutton G.G."/>
            <person name="Venter E."/>
            <person name="Walenz B.P."/>
            <person name="Wallis J.W."/>
            <person name="Worley K.C."/>
            <person name="Yang S.-P."/>
            <person name="Jones S.M."/>
            <person name="Marra M.A."/>
            <person name="Rocchi M."/>
            <person name="Schein J.E."/>
            <person name="Baertsch R."/>
            <person name="Clarke L."/>
            <person name="Csuros M."/>
            <person name="Glasscock J."/>
            <person name="Harris R.A."/>
            <person name="Havlak P."/>
            <person name="Jackson A.R."/>
            <person name="Jiang H."/>
            <person name="Liu Y."/>
            <person name="Messina D.N."/>
            <person name="Shen Y."/>
            <person name="Song H.X.-Z."/>
            <person name="Wylie T."/>
            <person name="Zhang L."/>
            <person name="Birney E."/>
            <person name="Han K."/>
            <person name="Konkel M.K."/>
            <person name="Lee J."/>
            <person name="Smit A.F.A."/>
            <person name="Ullmer B."/>
            <person name="Wang H."/>
            <person name="Xing J."/>
            <person name="Burhans R."/>
            <person name="Cheng Z."/>
            <person name="Karro J.E."/>
            <person name="Ma J."/>
            <person name="Raney B."/>
            <person name="She X."/>
            <person name="Cox M.J."/>
            <person name="Demuth J.P."/>
            <person name="Dumas L.J."/>
            <person name="Han S.-G."/>
            <person name="Hopkins J."/>
            <person name="Karimpour-Fard A."/>
            <person name="Kim Y.H."/>
            <person name="Pollack J.R."/>
            <person name="Vinar T."/>
            <person name="Addo-Quaye C."/>
            <person name="Degenhardt J."/>
            <person name="Denby A."/>
            <person name="Hubisz M.J."/>
            <person name="Indap A."/>
            <person name="Kosiol C."/>
            <person name="Lahn B.T."/>
            <person name="Lawson H.A."/>
            <person name="Marklein A."/>
            <person name="Nielsen R."/>
            <person name="Vallender E.J."/>
            <person name="Clark A.G."/>
            <person name="Ferguson B."/>
            <person name="Hernandez R.D."/>
            <person name="Hirani K."/>
            <person name="Kehrer-Sawatzki H."/>
            <person name="Kolb J."/>
            <person name="Patil S."/>
            <person name="Pu L.-L."/>
            <person name="Ren Y."/>
            <person name="Smith D.G."/>
            <person name="Wheeler D.A."/>
            <person name="Schenck I."/>
            <person name="Ball E.V."/>
            <person name="Chen R."/>
            <person name="Cooper D.N."/>
            <person name="Giardine B."/>
            <person name="Hsu F."/>
            <person name="Kent W.J."/>
            <person name="Lesk A."/>
            <person name="Nelson D.L."/>
            <person name="O'brien W.E."/>
            <person name="Pruefer K."/>
            <person name="Stenson P.D."/>
            <person name="Wallace J.C."/>
            <person name="Ke H."/>
            <person name="Liu X.-M."/>
            <person name="Wang P."/>
            <person name="Xiang A.P."/>
            <person name="Yang F."/>
            <person name="Barber G.P."/>
            <person name="Haussler D."/>
            <person name="Karolchik D."/>
            <person name="Kern A.D."/>
            <person name="Kuhn R.M."/>
            <person name="Smith K.E."/>
            <person name="Zwieg A.S."/>
        </authorList>
    </citation>
    <scope>NUCLEOTIDE SEQUENCE [LARGE SCALE GENOMIC DNA]</scope>
    <source>
        <strain evidence="2">17573</strain>
    </source>
</reference>
<dbReference type="OMA" id="HNCIAGG"/>
<sequence>MRMGRRHFCLGLSGDAPRRDAPTEKPAWCQLWDSGGAGSTTGPSLLPCLLSQNCIAGGFLQRPCNFNGSD</sequence>
<proteinExistence type="predicted"/>
<dbReference type="Bgee" id="ENSMMUG00000053919">
    <property type="expression patterns" value="Expressed in spermatid and 17 other cell types or tissues"/>
</dbReference>
<dbReference type="GeneTree" id="ENSGT00910000147740"/>
<name>A0A5F7ZYA9_MACMU</name>
<reference evidence="1" key="3">
    <citation type="submission" date="2025-08" db="UniProtKB">
        <authorList>
            <consortium name="Ensembl"/>
        </authorList>
    </citation>
    <scope>IDENTIFICATION</scope>
    <source>
        <strain evidence="1">17573</strain>
    </source>
</reference>
<dbReference type="AlphaFoldDB" id="A0A5F7ZYA9"/>